<dbReference type="OrthoDB" id="3219336at2759"/>
<dbReference type="InterPro" id="IPR047134">
    <property type="entry name" value="RNF4"/>
</dbReference>
<sequence>MPRAQSPPGVQRAHLRTSPLASKPSSKRHTLPSDVLELSSDTTHIPLPPPQKPPGRVASLTTRKHKSKPKAQIQPSEVIEISSDEDDAPPSQEVVLADLRRQVKKLKQENDRHIKDCSSLATELARCRTELKEVNAKASEPKPTDGKLVLDPSQVEDGLSCEICTSRMYTPYLLPDCGHTFCFSCLKDWFGTTHARFLQANPHWSAGMVNLYVARIQGLLRPEYLNHPQIHNHLLQLQQPQPEYTCPTCRKRVLRRPVEDYALKALVRNISAANEVEKRNIPPDGPLTERRHGHLIVVDPWEGYFPKDR</sequence>
<proteinExistence type="predicted"/>
<evidence type="ECO:0000256" key="6">
    <source>
        <dbReference type="SAM" id="MobiDB-lite"/>
    </source>
</evidence>
<evidence type="ECO:0000256" key="1">
    <source>
        <dbReference type="ARBA" id="ARBA00022723"/>
    </source>
</evidence>
<comment type="caution">
    <text evidence="8">The sequence shown here is derived from an EMBL/GenBank/DDBJ whole genome shotgun (WGS) entry which is preliminary data.</text>
</comment>
<keyword evidence="2 4" id="KW-0863">Zinc-finger</keyword>
<evidence type="ECO:0000256" key="3">
    <source>
        <dbReference type="ARBA" id="ARBA00022833"/>
    </source>
</evidence>
<dbReference type="GO" id="GO:0008270">
    <property type="term" value="F:zinc ion binding"/>
    <property type="evidence" value="ECO:0007669"/>
    <property type="project" value="UniProtKB-KW"/>
</dbReference>
<dbReference type="SUPFAM" id="SSF57850">
    <property type="entry name" value="RING/U-box"/>
    <property type="match status" value="1"/>
</dbReference>
<keyword evidence="1" id="KW-0479">Metal-binding</keyword>
<feature type="domain" description="RING-type" evidence="7">
    <location>
        <begin position="161"/>
        <end position="250"/>
    </location>
</feature>
<dbReference type="Proteomes" id="UP000807342">
    <property type="component" value="Unassembled WGS sequence"/>
</dbReference>
<dbReference type="PANTHER" id="PTHR23041">
    <property type="entry name" value="RING FINGER DOMAIN-CONTAINING"/>
    <property type="match status" value="1"/>
</dbReference>
<dbReference type="EMBL" id="MU151057">
    <property type="protein sequence ID" value="KAF9453918.1"/>
    <property type="molecule type" value="Genomic_DNA"/>
</dbReference>
<reference evidence="8" key="1">
    <citation type="submission" date="2020-11" db="EMBL/GenBank/DDBJ databases">
        <authorList>
            <consortium name="DOE Joint Genome Institute"/>
            <person name="Ahrendt S."/>
            <person name="Riley R."/>
            <person name="Andreopoulos W."/>
            <person name="Labutti K."/>
            <person name="Pangilinan J."/>
            <person name="Ruiz-Duenas F.J."/>
            <person name="Barrasa J.M."/>
            <person name="Sanchez-Garcia M."/>
            <person name="Camarero S."/>
            <person name="Miyauchi S."/>
            <person name="Serrano A."/>
            <person name="Linde D."/>
            <person name="Babiker R."/>
            <person name="Drula E."/>
            <person name="Ayuso-Fernandez I."/>
            <person name="Pacheco R."/>
            <person name="Padilla G."/>
            <person name="Ferreira P."/>
            <person name="Barriuso J."/>
            <person name="Kellner H."/>
            <person name="Castanera R."/>
            <person name="Alfaro M."/>
            <person name="Ramirez L."/>
            <person name="Pisabarro A.G."/>
            <person name="Kuo A."/>
            <person name="Tritt A."/>
            <person name="Lipzen A."/>
            <person name="He G."/>
            <person name="Yan M."/>
            <person name="Ng V."/>
            <person name="Cullen D."/>
            <person name="Martin F."/>
            <person name="Rosso M.-N."/>
            <person name="Henrissat B."/>
            <person name="Hibbett D."/>
            <person name="Martinez A.T."/>
            <person name="Grigoriev I.V."/>
        </authorList>
    </citation>
    <scope>NUCLEOTIDE SEQUENCE</scope>
    <source>
        <strain evidence="8">MF-IS2</strain>
    </source>
</reference>
<dbReference type="SMART" id="SM00184">
    <property type="entry name" value="RING"/>
    <property type="match status" value="1"/>
</dbReference>
<evidence type="ECO:0000259" key="7">
    <source>
        <dbReference type="PROSITE" id="PS50089"/>
    </source>
</evidence>
<dbReference type="InterPro" id="IPR013083">
    <property type="entry name" value="Znf_RING/FYVE/PHD"/>
</dbReference>
<evidence type="ECO:0000256" key="5">
    <source>
        <dbReference type="SAM" id="Coils"/>
    </source>
</evidence>
<dbReference type="PROSITE" id="PS50089">
    <property type="entry name" value="ZF_RING_2"/>
    <property type="match status" value="1"/>
</dbReference>
<keyword evidence="9" id="KW-1185">Reference proteome</keyword>
<feature type="region of interest" description="Disordered" evidence="6">
    <location>
        <begin position="1"/>
        <end position="89"/>
    </location>
</feature>
<evidence type="ECO:0000256" key="4">
    <source>
        <dbReference type="PROSITE-ProRule" id="PRU00175"/>
    </source>
</evidence>
<evidence type="ECO:0000313" key="8">
    <source>
        <dbReference type="EMBL" id="KAF9453918.1"/>
    </source>
</evidence>
<evidence type="ECO:0000256" key="2">
    <source>
        <dbReference type="ARBA" id="ARBA00022771"/>
    </source>
</evidence>
<keyword evidence="5" id="KW-0175">Coiled coil</keyword>
<organism evidence="8 9">
    <name type="scientific">Macrolepiota fuliginosa MF-IS2</name>
    <dbReference type="NCBI Taxonomy" id="1400762"/>
    <lineage>
        <taxon>Eukaryota</taxon>
        <taxon>Fungi</taxon>
        <taxon>Dikarya</taxon>
        <taxon>Basidiomycota</taxon>
        <taxon>Agaricomycotina</taxon>
        <taxon>Agaricomycetes</taxon>
        <taxon>Agaricomycetidae</taxon>
        <taxon>Agaricales</taxon>
        <taxon>Agaricineae</taxon>
        <taxon>Agaricaceae</taxon>
        <taxon>Macrolepiota</taxon>
    </lineage>
</organism>
<dbReference type="PANTHER" id="PTHR23041:SF78">
    <property type="entry name" value="E3 UBIQUITIN-PROTEIN LIGASE RNF4"/>
    <property type="match status" value="1"/>
</dbReference>
<evidence type="ECO:0000313" key="9">
    <source>
        <dbReference type="Proteomes" id="UP000807342"/>
    </source>
</evidence>
<dbReference type="InterPro" id="IPR001841">
    <property type="entry name" value="Znf_RING"/>
</dbReference>
<dbReference type="InterPro" id="IPR027370">
    <property type="entry name" value="Znf-RING_euk"/>
</dbReference>
<name>A0A9P5XM37_9AGAR</name>
<accession>A0A9P5XM37</accession>
<dbReference type="InterPro" id="IPR017907">
    <property type="entry name" value="Znf_RING_CS"/>
</dbReference>
<protein>
    <recommendedName>
        <fullName evidence="7">RING-type domain-containing protein</fullName>
    </recommendedName>
</protein>
<gene>
    <name evidence="8" type="ORF">P691DRAFT_657162</name>
</gene>
<dbReference type="AlphaFoldDB" id="A0A9P5XM37"/>
<dbReference type="Gene3D" id="3.30.40.10">
    <property type="entry name" value="Zinc/RING finger domain, C3HC4 (zinc finger)"/>
    <property type="match status" value="1"/>
</dbReference>
<dbReference type="PROSITE" id="PS00518">
    <property type="entry name" value="ZF_RING_1"/>
    <property type="match status" value="1"/>
</dbReference>
<dbReference type="Pfam" id="PF13445">
    <property type="entry name" value="zf-RING_UBOX"/>
    <property type="match status" value="1"/>
</dbReference>
<keyword evidence="3" id="KW-0862">Zinc</keyword>
<feature type="coiled-coil region" evidence="5">
    <location>
        <begin position="96"/>
        <end position="137"/>
    </location>
</feature>